<dbReference type="Pfam" id="PF14938">
    <property type="entry name" value="SNAP"/>
    <property type="match status" value="1"/>
</dbReference>
<dbReference type="Gene3D" id="1.25.40.10">
    <property type="entry name" value="Tetratricopeptide repeat domain"/>
    <property type="match status" value="1"/>
</dbReference>
<evidence type="ECO:0000313" key="1">
    <source>
        <dbReference type="EMBL" id="KAB8169999.1"/>
    </source>
</evidence>
<dbReference type="PRINTS" id="PR00364">
    <property type="entry name" value="DISEASERSIST"/>
</dbReference>
<dbReference type="Proteomes" id="UP000314251">
    <property type="component" value="Unassembled WGS sequence"/>
</dbReference>
<gene>
    <name evidence="1" type="ORF">FH607_004415</name>
</gene>
<sequence length="718" mass="77222">MPASRNELSARNELSGLVEGPVVQAGQVHGGITFHVTQGPQGPQPGQHVRPDQVPPFTGRFRNRQREIARLDGLLAAADDGRGPVRQVVIRALPGMGKTSLAQRWAETARDAFPDGQLFVDFAALRQGAGADVSEAVAMCLRALGVSESALPGTLAERANELRSRTAGRRLLFVLDDVSRPAEVRPLVPKGAGSVVLATSHQDLGDLLLDGAELLPLDPMEDESGRALLADVSGRTITPAERPAAERVVALCGGLPVALRVVGARLRRERRLTFAALVAELADENRRLHGLSDGGEHSMSAVLDPAYQALPPEQARVYRLLGWLPGRSFDAGTAAAALGTTAGEVLPLLDGLVDASLLTVTEADRYAFHDLVRLHARQRAEREESEPAHRELIERVATHFLALTAFADRAIRAERLRIADPAALLAGAADPFAEADGPPPLAWLRAERGPILAALRAASQAELHALVWPLAESFTVLFLHHRDLRAWRESLELGIASAVALGETDAEARLRSLLSRPLLDLDEDERARAELERAEECAAASDRTDLRASVAEFHGRYWDRHDPARAIDAYRRSLALNREADEPRGAAIATFFLGRAQAAAGDPAAALVTLREAFDALSARNDRRMAARALAAIGEVHERSGEVESAVSALREAAATLTEEGASHYEGETLIRLAALLERTGGDPALVRESVARAAAIWAETGHPDAERLAEWLRRLDG</sequence>
<comment type="caution">
    <text evidence="1">The sequence shown here is derived from an EMBL/GenBank/DDBJ whole genome shotgun (WGS) entry which is preliminary data.</text>
</comment>
<name>A0A5N6AQL7_9ACTN</name>
<dbReference type="OrthoDB" id="3311584at2"/>
<dbReference type="Gene3D" id="3.40.50.300">
    <property type="entry name" value="P-loop containing nucleotide triphosphate hydrolases"/>
    <property type="match status" value="1"/>
</dbReference>
<reference evidence="1" key="1">
    <citation type="submission" date="2019-10" db="EMBL/GenBank/DDBJ databases">
        <title>Nonomuraea sp. nov., isolated from Phyllanthus amarus.</title>
        <authorList>
            <person name="Klykleung N."/>
            <person name="Tanasupawat S."/>
        </authorList>
    </citation>
    <scope>NUCLEOTIDE SEQUENCE [LARGE SCALE GENOMIC DNA]</scope>
    <source>
        <strain evidence="1">3MP-10</strain>
    </source>
</reference>
<evidence type="ECO:0000313" key="2">
    <source>
        <dbReference type="Proteomes" id="UP000314251"/>
    </source>
</evidence>
<dbReference type="EMBL" id="VDLY02000002">
    <property type="protein sequence ID" value="KAB8169999.1"/>
    <property type="molecule type" value="Genomic_DNA"/>
</dbReference>
<protein>
    <submittedName>
        <fullName evidence="1">Uncharacterized protein</fullName>
    </submittedName>
</protein>
<accession>A0A5N6AQL7</accession>
<dbReference type="PANTHER" id="PTHR47691:SF3">
    <property type="entry name" value="HTH-TYPE TRANSCRIPTIONAL REGULATOR RV0890C-RELATED"/>
    <property type="match status" value="1"/>
</dbReference>
<dbReference type="InterPro" id="IPR011990">
    <property type="entry name" value="TPR-like_helical_dom_sf"/>
</dbReference>
<dbReference type="InterPro" id="IPR027417">
    <property type="entry name" value="P-loop_NTPase"/>
</dbReference>
<dbReference type="PANTHER" id="PTHR47691">
    <property type="entry name" value="REGULATOR-RELATED"/>
    <property type="match status" value="1"/>
</dbReference>
<organism evidence="1 2">
    <name type="scientific">Streptomyces mimosae</name>
    <dbReference type="NCBI Taxonomy" id="2586635"/>
    <lineage>
        <taxon>Bacteria</taxon>
        <taxon>Bacillati</taxon>
        <taxon>Actinomycetota</taxon>
        <taxon>Actinomycetes</taxon>
        <taxon>Kitasatosporales</taxon>
        <taxon>Streptomycetaceae</taxon>
        <taxon>Streptomyces</taxon>
    </lineage>
</organism>
<keyword evidence="2" id="KW-1185">Reference proteome</keyword>
<proteinExistence type="predicted"/>
<dbReference type="GO" id="GO:0043531">
    <property type="term" value="F:ADP binding"/>
    <property type="evidence" value="ECO:0007669"/>
    <property type="project" value="InterPro"/>
</dbReference>
<dbReference type="SUPFAM" id="SSF52540">
    <property type="entry name" value="P-loop containing nucleoside triphosphate hydrolases"/>
    <property type="match status" value="1"/>
</dbReference>
<dbReference type="AlphaFoldDB" id="A0A5N6AQL7"/>
<dbReference type="SUPFAM" id="SSF48452">
    <property type="entry name" value="TPR-like"/>
    <property type="match status" value="1"/>
</dbReference>